<evidence type="ECO:0000313" key="1">
    <source>
        <dbReference type="EMBL" id="MBB4481051.1"/>
    </source>
</evidence>
<comment type="caution">
    <text evidence="1">The sequence shown here is derived from an EMBL/GenBank/DDBJ whole genome shotgun (WGS) entry which is preliminary data.</text>
</comment>
<evidence type="ECO:0000313" key="4">
    <source>
        <dbReference type="Proteomes" id="UP000557344"/>
    </source>
</evidence>
<dbReference type="SUPFAM" id="SSF56112">
    <property type="entry name" value="Protein kinase-like (PK-like)"/>
    <property type="match status" value="1"/>
</dbReference>
<gene>
    <name evidence="1" type="ORF">GGE46_003640</name>
    <name evidence="2" type="ORF">GGE57_003456</name>
</gene>
<dbReference type="PANTHER" id="PTHR39441:SF1">
    <property type="entry name" value="DUF2252 DOMAIN-CONTAINING PROTEIN"/>
    <property type="match status" value="1"/>
</dbReference>
<evidence type="ECO:0008006" key="5">
    <source>
        <dbReference type="Google" id="ProtNLM"/>
    </source>
</evidence>
<accession>A0A7W6VB78</accession>
<reference evidence="3 4" key="1">
    <citation type="submission" date="2020-08" db="EMBL/GenBank/DDBJ databases">
        <title>Genomic Encyclopedia of Type Strains, Phase IV (KMG-V): Genome sequencing to study the core and pangenomes of soil and plant-associated prokaryotes.</title>
        <authorList>
            <person name="Whitman W."/>
        </authorList>
    </citation>
    <scope>NUCLEOTIDE SEQUENCE [LARGE SCALE GENOMIC DNA]</scope>
    <source>
        <strain evidence="1 4">SEMIA 471</strain>
        <strain evidence="2 3">SEMIA 489</strain>
    </source>
</reference>
<dbReference type="InterPro" id="IPR018721">
    <property type="entry name" value="DUF2252"/>
</dbReference>
<dbReference type="Proteomes" id="UP000557344">
    <property type="component" value="Unassembled WGS sequence"/>
</dbReference>
<dbReference type="InterPro" id="IPR011009">
    <property type="entry name" value="Kinase-like_dom_sf"/>
</dbReference>
<dbReference type="EMBL" id="JACIID010000007">
    <property type="protein sequence ID" value="MBB4536699.1"/>
    <property type="molecule type" value="Genomic_DNA"/>
</dbReference>
<dbReference type="Proteomes" id="UP000523431">
    <property type="component" value="Unassembled WGS sequence"/>
</dbReference>
<proteinExistence type="predicted"/>
<sequence>MTTISQSVRIFETWLAGELGGDLVKDDLKEKHEKMRSDDFGFLRATYWRWCEVILDICPELGRAPEVLAIGDTHLENFGTWRDSEGRLVWGVNDFDDAAVMPYALDLVRLAASAVLARNGNGPSVRMIGELILGGYRRGLENPLPVILERDHNWLRKALMLSNSERREFWEKYEMLPAGKKKAPSAYTEALAGALPPGAGPFTAKRRSAGTGSLGRPRFVAYAEWQGGPVLREAKALVPSAWSLCHRPLDVTIRAGEIAGGRARSSDPHYHVCGRILVRRLSPNSRKIEIDKHAEILLSPTMLELMGFEIANCHSDDAAAAAAILQDLQARGSEWLQEAARAAASSVSAEQKTYARTR</sequence>
<dbReference type="AlphaFoldDB" id="A0A7W6VB78"/>
<protein>
    <recommendedName>
        <fullName evidence="5">DUF2252 domain-containing protein</fullName>
    </recommendedName>
</protein>
<dbReference type="RefSeq" id="WP_183842704.1">
    <property type="nucleotide sequence ID" value="NZ_JACIHU010000007.1"/>
</dbReference>
<evidence type="ECO:0000313" key="3">
    <source>
        <dbReference type="Proteomes" id="UP000523431"/>
    </source>
</evidence>
<dbReference type="EMBL" id="JACIHU010000007">
    <property type="protein sequence ID" value="MBB4481051.1"/>
    <property type="molecule type" value="Genomic_DNA"/>
</dbReference>
<dbReference type="PANTHER" id="PTHR39441">
    <property type="entry name" value="DUF2252 DOMAIN-CONTAINING PROTEIN"/>
    <property type="match status" value="1"/>
</dbReference>
<organism evidence="1 4">
    <name type="scientific">Rhizobium etli</name>
    <dbReference type="NCBI Taxonomy" id="29449"/>
    <lineage>
        <taxon>Bacteria</taxon>
        <taxon>Pseudomonadati</taxon>
        <taxon>Pseudomonadota</taxon>
        <taxon>Alphaproteobacteria</taxon>
        <taxon>Hyphomicrobiales</taxon>
        <taxon>Rhizobiaceae</taxon>
        <taxon>Rhizobium/Agrobacterium group</taxon>
        <taxon>Rhizobium</taxon>
    </lineage>
</organism>
<evidence type="ECO:0000313" key="2">
    <source>
        <dbReference type="EMBL" id="MBB4536699.1"/>
    </source>
</evidence>
<name>A0A7W6VB78_RHIET</name>
<dbReference type="Pfam" id="PF10009">
    <property type="entry name" value="DUF2252"/>
    <property type="match status" value="1"/>
</dbReference>